<dbReference type="EMBL" id="KQ244075">
    <property type="protein sequence ID" value="KNC74803.1"/>
    <property type="molecule type" value="Genomic_DNA"/>
</dbReference>
<evidence type="ECO:0000259" key="2">
    <source>
        <dbReference type="Pfam" id="PF17137"/>
    </source>
</evidence>
<dbReference type="InterPro" id="IPR013780">
    <property type="entry name" value="Glyco_hydro_b"/>
</dbReference>
<keyword evidence="5" id="KW-1185">Reference proteome</keyword>
<dbReference type="OrthoDB" id="1334205at2759"/>
<dbReference type="InterPro" id="IPR048395">
    <property type="entry name" value="Glyco_hydro_31_C"/>
</dbReference>
<feature type="region of interest" description="Disordered" evidence="1">
    <location>
        <begin position="362"/>
        <end position="402"/>
    </location>
</feature>
<dbReference type="SUPFAM" id="SSF51011">
    <property type="entry name" value="Glycosyl hydrolase domain"/>
    <property type="match status" value="1"/>
</dbReference>
<dbReference type="GeneID" id="25913162"/>
<dbReference type="Pfam" id="PF17137">
    <property type="entry name" value="DUF5110"/>
    <property type="match status" value="1"/>
</dbReference>
<dbReference type="RefSeq" id="XP_014148705.1">
    <property type="nucleotide sequence ID" value="XM_014293230.1"/>
</dbReference>
<evidence type="ECO:0000313" key="4">
    <source>
        <dbReference type="EMBL" id="KNC74803.1"/>
    </source>
</evidence>
<dbReference type="Gene3D" id="2.60.40.1180">
    <property type="entry name" value="Golgi alpha-mannosidase II"/>
    <property type="match status" value="2"/>
</dbReference>
<name>A0A0L0FFI1_9EUKA</name>
<dbReference type="PANTHER" id="PTHR22762:SF89">
    <property type="entry name" value="ALPHA-XYLOSIDASE"/>
    <property type="match status" value="1"/>
</dbReference>
<dbReference type="AlphaFoldDB" id="A0A0L0FFI1"/>
<evidence type="ECO:0000256" key="1">
    <source>
        <dbReference type="SAM" id="MobiDB-lite"/>
    </source>
</evidence>
<accession>A0A0L0FFI1</accession>
<reference evidence="4 5" key="1">
    <citation type="submission" date="2011-02" db="EMBL/GenBank/DDBJ databases">
        <title>The Genome Sequence of Sphaeroforma arctica JP610.</title>
        <authorList>
            <consortium name="The Broad Institute Genome Sequencing Platform"/>
            <person name="Russ C."/>
            <person name="Cuomo C."/>
            <person name="Young S.K."/>
            <person name="Zeng Q."/>
            <person name="Gargeya S."/>
            <person name="Alvarado L."/>
            <person name="Berlin A."/>
            <person name="Chapman S.B."/>
            <person name="Chen Z."/>
            <person name="Freedman E."/>
            <person name="Gellesch M."/>
            <person name="Goldberg J."/>
            <person name="Griggs A."/>
            <person name="Gujja S."/>
            <person name="Heilman E."/>
            <person name="Heiman D."/>
            <person name="Howarth C."/>
            <person name="Mehta T."/>
            <person name="Neiman D."/>
            <person name="Pearson M."/>
            <person name="Roberts A."/>
            <person name="Saif S."/>
            <person name="Shea T."/>
            <person name="Shenoy N."/>
            <person name="Sisk P."/>
            <person name="Stolte C."/>
            <person name="Sykes S."/>
            <person name="White J."/>
            <person name="Yandava C."/>
            <person name="Burger G."/>
            <person name="Gray M.W."/>
            <person name="Holland P.W.H."/>
            <person name="King N."/>
            <person name="Lang F.B.F."/>
            <person name="Roger A.J."/>
            <person name="Ruiz-Trillo I."/>
            <person name="Haas B."/>
            <person name="Nusbaum C."/>
            <person name="Birren B."/>
        </authorList>
    </citation>
    <scope>NUCLEOTIDE SEQUENCE [LARGE SCALE GENOMIC DNA]</scope>
    <source>
        <strain evidence="4 5">JP610</strain>
    </source>
</reference>
<proteinExistence type="predicted"/>
<sequence>MSAGACADPFPSEKKDSGYPQCAVVSPWKVPDRYFDANRRAMIDRARLIPYIYTQARLSFESGVSIIQPLYYHFPHHEHAYAADYMGNFPQYMFGSDMMISPVLVKAGASDTSEVVTWLPPGLWFSVNDGMLRDGGPMGKLLKQKLTLEEWGVYVRAGAIIPRIPVVTGDTEGLAQREYSTLVVSVYPGGTHGKSKVYEDDGLTMDHLNGDYRWTTAEYTRTTFFYKSLTFTVQSEGKYANMLDTRDIQLRLVGSAPPIHVYVNGKVVEMTNKYHHKHHHKKHHKKHAETAHTWHFDGDSDLAVVINAYDVQCNEQLRVYVVYTELFQADADTHTHTDTHTDTHVDTHVRIEAEAEGAGVGTHAQTHSGQADADAQTHAHTRTRAAHARARDTATDTAEDDNAMDTDTLNGLIGAVAKANLVKDAFDDERTTPGSTVVKAQASLIQLASLGIALEYAAAKGPKEFYKLAKGAKELLEKAKKEVLEIPNADANRKQFGVEVLNEIFM</sequence>
<evidence type="ECO:0000313" key="5">
    <source>
        <dbReference type="Proteomes" id="UP000054560"/>
    </source>
</evidence>
<evidence type="ECO:0000259" key="3">
    <source>
        <dbReference type="Pfam" id="PF21365"/>
    </source>
</evidence>
<feature type="compositionally biased region" description="Basic residues" evidence="1">
    <location>
        <begin position="379"/>
        <end position="388"/>
    </location>
</feature>
<dbReference type="InterPro" id="IPR033403">
    <property type="entry name" value="DUF5110"/>
</dbReference>
<organism evidence="4 5">
    <name type="scientific">Sphaeroforma arctica JP610</name>
    <dbReference type="NCBI Taxonomy" id="667725"/>
    <lineage>
        <taxon>Eukaryota</taxon>
        <taxon>Ichthyosporea</taxon>
        <taxon>Ichthyophonida</taxon>
        <taxon>Sphaeroforma</taxon>
    </lineage>
</organism>
<dbReference type="GO" id="GO:0090599">
    <property type="term" value="F:alpha-glucosidase activity"/>
    <property type="evidence" value="ECO:0007669"/>
    <property type="project" value="TreeGrafter"/>
</dbReference>
<gene>
    <name evidence="4" type="ORF">SARC_12658</name>
</gene>
<feature type="domain" description="DUF5110" evidence="2">
    <location>
        <begin position="182"/>
        <end position="254"/>
    </location>
</feature>
<feature type="domain" description="Glycosyl hydrolase family 31 C-terminal" evidence="3">
    <location>
        <begin position="63"/>
        <end position="161"/>
    </location>
</feature>
<dbReference type="PANTHER" id="PTHR22762">
    <property type="entry name" value="ALPHA-GLUCOSIDASE"/>
    <property type="match status" value="1"/>
</dbReference>
<dbReference type="eggNOG" id="KOG1065">
    <property type="taxonomic scope" value="Eukaryota"/>
</dbReference>
<dbReference type="Pfam" id="PF21365">
    <property type="entry name" value="Glyco_hydro_31_3rd"/>
    <property type="match status" value="1"/>
</dbReference>
<protein>
    <submittedName>
        <fullName evidence="4">Uncharacterized protein</fullName>
    </submittedName>
</protein>
<dbReference type="Proteomes" id="UP000054560">
    <property type="component" value="Unassembled WGS sequence"/>
</dbReference>
<dbReference type="STRING" id="667725.A0A0L0FFI1"/>
<dbReference type="GO" id="GO:0006491">
    <property type="term" value="P:N-glycan processing"/>
    <property type="evidence" value="ECO:0007669"/>
    <property type="project" value="TreeGrafter"/>
</dbReference>